<proteinExistence type="predicted"/>
<keyword evidence="1" id="KW-1133">Transmembrane helix</keyword>
<dbReference type="STRING" id="177437.HRM2_01910"/>
<feature type="transmembrane region" description="Helical" evidence="1">
    <location>
        <begin position="146"/>
        <end position="164"/>
    </location>
</feature>
<sequence length="354" mass="39093">MDQIIFIGITAVLIFLTIAWGGKILPREKWQILATLPLEKDENGRWRGLNLTYYGLFSANAYTFAVVIFLLLTVSAGIPVQGICIFILALLGVCMPAAKIIAKIVEKKSGTLTVGGAVFAGSLVAPWLIFLINLIPGLVPGRTDGFNLNVTVILSAMCIAYAYGEGLGRLACISFGCCYGKPVDQCRPWVQKLFGHFYLVFFGKTKKIAYASGLEGEKVIPIQIITAILYSTAALVGTWLYMNGYFAAALMETMVVTQVWRILSEFFRADFRGCFKITPYQVMAAGSLAYILVVLLFFSPARETLVHIEAGFRELRSPWVMIFVEVIWVLTFLYTGRSSVTGAQILFHVEKGKI</sequence>
<dbReference type="AlphaFoldDB" id="C0QFB7"/>
<feature type="transmembrane region" description="Helical" evidence="1">
    <location>
        <begin position="6"/>
        <end position="25"/>
    </location>
</feature>
<accession>C0QFB7</accession>
<organism evidence="2 3">
    <name type="scientific">Desulforapulum autotrophicum (strain ATCC 43914 / DSM 3382 / VKM B-1955 / HRM2)</name>
    <name type="common">Desulfobacterium autotrophicum</name>
    <dbReference type="NCBI Taxonomy" id="177437"/>
    <lineage>
        <taxon>Bacteria</taxon>
        <taxon>Pseudomonadati</taxon>
        <taxon>Thermodesulfobacteriota</taxon>
        <taxon>Desulfobacteria</taxon>
        <taxon>Desulfobacterales</taxon>
        <taxon>Desulfobacteraceae</taxon>
        <taxon>Desulforapulum</taxon>
    </lineage>
</organism>
<dbReference type="EMBL" id="CP001087">
    <property type="protein sequence ID" value="ACN13313.1"/>
    <property type="molecule type" value="Genomic_DNA"/>
</dbReference>
<feature type="transmembrane region" description="Helical" evidence="1">
    <location>
        <begin position="318"/>
        <end position="336"/>
    </location>
</feature>
<dbReference type="HOGENOM" id="CLU_775499_0_0_7"/>
<reference evidence="2 3" key="1">
    <citation type="journal article" date="2009" name="Environ. Microbiol.">
        <title>Genome sequence of Desulfobacterium autotrophicum HRM2, a marine sulfate reducer oxidizing organic carbon completely to carbon dioxide.</title>
        <authorList>
            <person name="Strittmatter A.W."/>
            <person name="Liesegang H."/>
            <person name="Rabus R."/>
            <person name="Decker I."/>
            <person name="Amann J."/>
            <person name="Andres S."/>
            <person name="Henne A."/>
            <person name="Fricke W.F."/>
            <person name="Martinez-Arias R."/>
            <person name="Bartels D."/>
            <person name="Goesmann A."/>
            <person name="Krause L."/>
            <person name="Puehler A."/>
            <person name="Klenk H.P."/>
            <person name="Richter M."/>
            <person name="Schuler M."/>
            <person name="Gloeckner F.O."/>
            <person name="Meyerdierks A."/>
            <person name="Gottschalk G."/>
            <person name="Amann R."/>
        </authorList>
    </citation>
    <scope>NUCLEOTIDE SEQUENCE [LARGE SCALE GENOMIC DNA]</scope>
    <source>
        <strain evidence="3">ATCC 43914 / DSM 3382 / HRM2</strain>
    </source>
</reference>
<keyword evidence="1" id="KW-0812">Transmembrane</keyword>
<evidence type="ECO:0000313" key="2">
    <source>
        <dbReference type="EMBL" id="ACN13313.1"/>
    </source>
</evidence>
<protein>
    <recommendedName>
        <fullName evidence="4">Prolipoprotein diacylglyceryl transferase</fullName>
    </recommendedName>
</protein>
<gene>
    <name evidence="2" type="ordered locus">HRM2_01910</name>
</gene>
<feature type="transmembrane region" description="Helical" evidence="1">
    <location>
        <begin position="78"/>
        <end position="98"/>
    </location>
</feature>
<feature type="transmembrane region" description="Helical" evidence="1">
    <location>
        <begin position="110"/>
        <end position="134"/>
    </location>
</feature>
<name>C0QFB7_DESAH</name>
<dbReference type="KEGG" id="dat:HRM2_01910"/>
<dbReference type="Proteomes" id="UP000000442">
    <property type="component" value="Chromosome"/>
</dbReference>
<keyword evidence="1" id="KW-0472">Membrane</keyword>
<feature type="transmembrane region" description="Helical" evidence="1">
    <location>
        <begin position="219"/>
        <end position="239"/>
    </location>
</feature>
<feature type="transmembrane region" description="Helical" evidence="1">
    <location>
        <begin position="51"/>
        <end position="72"/>
    </location>
</feature>
<feature type="transmembrane region" description="Helical" evidence="1">
    <location>
        <begin position="275"/>
        <end position="298"/>
    </location>
</feature>
<dbReference type="OrthoDB" id="5386948at2"/>
<evidence type="ECO:0008006" key="4">
    <source>
        <dbReference type="Google" id="ProtNLM"/>
    </source>
</evidence>
<dbReference type="RefSeq" id="WP_012662562.1">
    <property type="nucleotide sequence ID" value="NC_012108.1"/>
</dbReference>
<dbReference type="eggNOG" id="COG0682">
    <property type="taxonomic scope" value="Bacteria"/>
</dbReference>
<evidence type="ECO:0000256" key="1">
    <source>
        <dbReference type="SAM" id="Phobius"/>
    </source>
</evidence>
<keyword evidence="3" id="KW-1185">Reference proteome</keyword>
<evidence type="ECO:0000313" key="3">
    <source>
        <dbReference type="Proteomes" id="UP000000442"/>
    </source>
</evidence>